<evidence type="ECO:0000313" key="18">
    <source>
        <dbReference type="EMBL" id="MBO1306784.1"/>
    </source>
</evidence>
<keyword evidence="8 14" id="KW-0963">Cytoplasm</keyword>
<evidence type="ECO:0000256" key="1">
    <source>
        <dbReference type="ARBA" id="ARBA00000077"/>
    </source>
</evidence>
<evidence type="ECO:0000256" key="2">
    <source>
        <dbReference type="ARBA" id="ARBA00001946"/>
    </source>
</evidence>
<name>A0ABS3LEI0_9ENTE</name>
<keyword evidence="12 14" id="KW-0378">Hydrolase</keyword>
<comment type="caution">
    <text evidence="18">The sequence shown here is derived from an EMBL/GenBank/DDBJ whole genome shotgun (WGS) entry which is preliminary data.</text>
</comment>
<evidence type="ECO:0000256" key="9">
    <source>
        <dbReference type="ARBA" id="ARBA00022722"/>
    </source>
</evidence>
<evidence type="ECO:0000256" key="10">
    <source>
        <dbReference type="ARBA" id="ARBA00022723"/>
    </source>
</evidence>
<evidence type="ECO:0000256" key="6">
    <source>
        <dbReference type="ARBA" id="ARBA00012180"/>
    </source>
</evidence>
<evidence type="ECO:0000256" key="7">
    <source>
        <dbReference type="ARBA" id="ARBA00019179"/>
    </source>
</evidence>
<dbReference type="InterPro" id="IPR012337">
    <property type="entry name" value="RNaseH-like_sf"/>
</dbReference>
<keyword evidence="9 14" id="KW-0540">Nuclease</keyword>
<dbReference type="PANTHER" id="PTHR10954:SF18">
    <property type="entry name" value="RIBONUCLEASE HII"/>
    <property type="match status" value="1"/>
</dbReference>
<gene>
    <name evidence="14" type="primary">rnhB</name>
    <name evidence="18" type="ORF">JZO70_11460</name>
</gene>
<dbReference type="HAMAP" id="MF_00052_B">
    <property type="entry name" value="RNase_HII_B"/>
    <property type="match status" value="1"/>
</dbReference>
<evidence type="ECO:0000256" key="8">
    <source>
        <dbReference type="ARBA" id="ARBA00022490"/>
    </source>
</evidence>
<feature type="binding site" evidence="14 15">
    <location>
        <position position="78"/>
    </location>
    <ligand>
        <name>a divalent metal cation</name>
        <dbReference type="ChEBI" id="CHEBI:60240"/>
    </ligand>
</feature>
<organism evidence="18 19">
    <name type="scientific">Candidatus Enterococcus moelleringii</name>
    <dbReference type="NCBI Taxonomy" id="2815325"/>
    <lineage>
        <taxon>Bacteria</taxon>
        <taxon>Bacillati</taxon>
        <taxon>Bacillota</taxon>
        <taxon>Bacilli</taxon>
        <taxon>Lactobacillales</taxon>
        <taxon>Enterococcaceae</taxon>
        <taxon>Enterococcus</taxon>
    </lineage>
</organism>
<keyword evidence="11 14" id="KW-0255">Endonuclease</keyword>
<dbReference type="NCBIfam" id="NF000595">
    <property type="entry name" value="PRK00015.1-3"/>
    <property type="match status" value="1"/>
</dbReference>
<evidence type="ECO:0000256" key="14">
    <source>
        <dbReference type="HAMAP-Rule" id="MF_00052"/>
    </source>
</evidence>
<dbReference type="InterPro" id="IPR024567">
    <property type="entry name" value="RNase_HII/HIII_dom"/>
</dbReference>
<dbReference type="SUPFAM" id="SSF53098">
    <property type="entry name" value="Ribonuclease H-like"/>
    <property type="match status" value="1"/>
</dbReference>
<comment type="catalytic activity">
    <reaction evidence="1 14 15 16">
        <text>Endonucleolytic cleavage to 5'-phosphomonoester.</text>
        <dbReference type="EC" id="3.1.26.4"/>
    </reaction>
</comment>
<dbReference type="RefSeq" id="WP_207673712.1">
    <property type="nucleotide sequence ID" value="NZ_JAFREM010000018.1"/>
</dbReference>
<evidence type="ECO:0000256" key="12">
    <source>
        <dbReference type="ARBA" id="ARBA00022801"/>
    </source>
</evidence>
<feature type="binding site" evidence="14 15">
    <location>
        <position position="79"/>
    </location>
    <ligand>
        <name>a divalent metal cation</name>
        <dbReference type="ChEBI" id="CHEBI:60240"/>
    </ligand>
</feature>
<evidence type="ECO:0000256" key="5">
    <source>
        <dbReference type="ARBA" id="ARBA00007383"/>
    </source>
</evidence>
<keyword evidence="10 14" id="KW-0479">Metal-binding</keyword>
<keyword evidence="19" id="KW-1185">Reference proteome</keyword>
<evidence type="ECO:0000256" key="3">
    <source>
        <dbReference type="ARBA" id="ARBA00004065"/>
    </source>
</evidence>
<dbReference type="CDD" id="cd07182">
    <property type="entry name" value="RNase_HII_bacteria_HII_like"/>
    <property type="match status" value="1"/>
</dbReference>
<comment type="function">
    <text evidence="3 14 16">Endonuclease that specifically degrades the RNA of RNA-DNA hybrids.</text>
</comment>
<comment type="cofactor">
    <cofactor evidence="14 15">
        <name>Mn(2+)</name>
        <dbReference type="ChEBI" id="CHEBI:29035"/>
    </cofactor>
    <cofactor evidence="14 15">
        <name>Mg(2+)</name>
        <dbReference type="ChEBI" id="CHEBI:18420"/>
    </cofactor>
    <text evidence="14 15">Manganese or magnesium. Binds 1 divalent metal ion per monomer in the absence of substrate. May bind a second metal ion after substrate binding.</text>
</comment>
<dbReference type="InterPro" id="IPR001352">
    <property type="entry name" value="RNase_HII/HIII"/>
</dbReference>
<feature type="domain" description="RNase H type-2" evidence="17">
    <location>
        <begin position="72"/>
        <end position="254"/>
    </location>
</feature>
<dbReference type="PROSITE" id="PS51975">
    <property type="entry name" value="RNASE_H_2"/>
    <property type="match status" value="1"/>
</dbReference>
<dbReference type="GO" id="GO:0004523">
    <property type="term" value="F:RNA-DNA hybrid ribonuclease activity"/>
    <property type="evidence" value="ECO:0007669"/>
    <property type="project" value="UniProtKB-EC"/>
</dbReference>
<dbReference type="EMBL" id="JAFREM010000018">
    <property type="protein sequence ID" value="MBO1306784.1"/>
    <property type="molecule type" value="Genomic_DNA"/>
</dbReference>
<evidence type="ECO:0000256" key="16">
    <source>
        <dbReference type="RuleBase" id="RU003515"/>
    </source>
</evidence>
<keyword evidence="13 14" id="KW-0464">Manganese</keyword>
<sequence length="254" mass="27931">MEKLSIQAVKELLLEINDEQDPRLAPLKADERKGVQTALQQWQKRQAKAAALVTKYREMSSFEEEKKALGFQAIAGIDEVGRGPLAGPVVAAAVILNDNHQILGLNDSKQLSAAKREELVAEIKKHARAIGIGEASAAEIDELNIYQATKVAMQRALDQLDVQPDCLLIDAMVLDNGLPQEKIIKGDARSVSIAAASIIAKVYRDKMMADYGQKYPAYGFEQNAGYGTKQHLTAIEEFGVLPLHRKTFAPIRKK</sequence>
<evidence type="ECO:0000256" key="15">
    <source>
        <dbReference type="PROSITE-ProRule" id="PRU01319"/>
    </source>
</evidence>
<dbReference type="Pfam" id="PF01351">
    <property type="entry name" value="RNase_HII"/>
    <property type="match status" value="1"/>
</dbReference>
<dbReference type="Proteomes" id="UP000664601">
    <property type="component" value="Unassembled WGS sequence"/>
</dbReference>
<reference evidence="18 19" key="1">
    <citation type="submission" date="2021-03" db="EMBL/GenBank/DDBJ databases">
        <title>Enterococcal diversity collection.</title>
        <authorList>
            <person name="Gilmore M.S."/>
            <person name="Schwartzman J."/>
            <person name="Van Tyne D."/>
            <person name="Martin M."/>
            <person name="Earl A.M."/>
            <person name="Manson A.L."/>
            <person name="Straub T."/>
            <person name="Salamzade R."/>
            <person name="Saavedra J."/>
            <person name="Lebreton F."/>
            <person name="Prichula J."/>
            <person name="Schaufler K."/>
            <person name="Gaca A."/>
            <person name="Sgardioli B."/>
            <person name="Wagenaar J."/>
            <person name="Strong T."/>
        </authorList>
    </citation>
    <scope>NUCLEOTIDE SEQUENCE [LARGE SCALE GENOMIC DNA]</scope>
    <source>
        <strain evidence="18 19">669A</strain>
    </source>
</reference>
<dbReference type="Gene3D" id="3.30.420.10">
    <property type="entry name" value="Ribonuclease H-like superfamily/Ribonuclease H"/>
    <property type="match status" value="1"/>
</dbReference>
<evidence type="ECO:0000259" key="17">
    <source>
        <dbReference type="PROSITE" id="PS51975"/>
    </source>
</evidence>
<evidence type="ECO:0000256" key="13">
    <source>
        <dbReference type="ARBA" id="ARBA00023211"/>
    </source>
</evidence>
<feature type="binding site" evidence="14 15">
    <location>
        <position position="170"/>
    </location>
    <ligand>
        <name>a divalent metal cation</name>
        <dbReference type="ChEBI" id="CHEBI:60240"/>
    </ligand>
</feature>
<accession>A0ABS3LEI0</accession>
<comment type="subcellular location">
    <subcellularLocation>
        <location evidence="4 14">Cytoplasm</location>
    </subcellularLocation>
</comment>
<proteinExistence type="inferred from homology"/>
<evidence type="ECO:0000313" key="19">
    <source>
        <dbReference type="Proteomes" id="UP000664601"/>
    </source>
</evidence>
<comment type="cofactor">
    <cofactor evidence="2">
        <name>Mg(2+)</name>
        <dbReference type="ChEBI" id="CHEBI:18420"/>
    </cofactor>
</comment>
<dbReference type="EC" id="3.1.26.4" evidence="6 14"/>
<protein>
    <recommendedName>
        <fullName evidence="7 14">Ribonuclease HII</fullName>
        <shortName evidence="14">RNase HII</shortName>
        <ecNumber evidence="6 14">3.1.26.4</ecNumber>
    </recommendedName>
</protein>
<dbReference type="InterPro" id="IPR022898">
    <property type="entry name" value="RNase_HII"/>
</dbReference>
<comment type="similarity">
    <text evidence="5 14 16">Belongs to the RNase HII family.</text>
</comment>
<dbReference type="PANTHER" id="PTHR10954">
    <property type="entry name" value="RIBONUCLEASE H2 SUBUNIT A"/>
    <property type="match status" value="1"/>
</dbReference>
<dbReference type="NCBIfam" id="NF000594">
    <property type="entry name" value="PRK00015.1-1"/>
    <property type="match status" value="1"/>
</dbReference>
<evidence type="ECO:0000256" key="11">
    <source>
        <dbReference type="ARBA" id="ARBA00022759"/>
    </source>
</evidence>
<evidence type="ECO:0000256" key="4">
    <source>
        <dbReference type="ARBA" id="ARBA00004496"/>
    </source>
</evidence>
<dbReference type="InterPro" id="IPR036397">
    <property type="entry name" value="RNaseH_sf"/>
</dbReference>